<gene>
    <name evidence="1" type="ORF">J2Z66_000155</name>
</gene>
<accession>A0ABS4ILW7</accession>
<dbReference type="Proteomes" id="UP001519287">
    <property type="component" value="Unassembled WGS sequence"/>
</dbReference>
<comment type="caution">
    <text evidence="1">The sequence shown here is derived from an EMBL/GenBank/DDBJ whole genome shotgun (WGS) entry which is preliminary data.</text>
</comment>
<organism evidence="1 2">
    <name type="scientific">Paenibacillus eucommiae</name>
    <dbReference type="NCBI Taxonomy" id="1355755"/>
    <lineage>
        <taxon>Bacteria</taxon>
        <taxon>Bacillati</taxon>
        <taxon>Bacillota</taxon>
        <taxon>Bacilli</taxon>
        <taxon>Bacillales</taxon>
        <taxon>Paenibacillaceae</taxon>
        <taxon>Paenibacillus</taxon>
    </lineage>
</organism>
<proteinExistence type="predicted"/>
<evidence type="ECO:0000313" key="2">
    <source>
        <dbReference type="Proteomes" id="UP001519287"/>
    </source>
</evidence>
<dbReference type="EMBL" id="JAGGLB010000001">
    <property type="protein sequence ID" value="MBP1988560.1"/>
    <property type="molecule type" value="Genomic_DNA"/>
</dbReference>
<protein>
    <submittedName>
        <fullName evidence="1">Uncharacterized protein</fullName>
    </submittedName>
</protein>
<name>A0ABS4ILW7_9BACL</name>
<sequence>MRFSVRPGVQTVCDAMPAYIQGYEYAGVKWVAGSKHNDTKPTKVIDLFLGFCYTLIELIG</sequence>
<evidence type="ECO:0000313" key="1">
    <source>
        <dbReference type="EMBL" id="MBP1988560.1"/>
    </source>
</evidence>
<dbReference type="Gene3D" id="3.30.1780.10">
    <property type="entry name" value="ornithine cyclodeaminase, domain 1"/>
    <property type="match status" value="1"/>
</dbReference>
<keyword evidence="2" id="KW-1185">Reference proteome</keyword>
<dbReference type="InterPro" id="IPR023401">
    <property type="entry name" value="ODC_N"/>
</dbReference>
<reference evidence="1 2" key="1">
    <citation type="submission" date="2021-03" db="EMBL/GenBank/DDBJ databases">
        <title>Genomic Encyclopedia of Type Strains, Phase IV (KMG-IV): sequencing the most valuable type-strain genomes for metagenomic binning, comparative biology and taxonomic classification.</title>
        <authorList>
            <person name="Goeker M."/>
        </authorList>
    </citation>
    <scope>NUCLEOTIDE SEQUENCE [LARGE SCALE GENOMIC DNA]</scope>
    <source>
        <strain evidence="1 2">DSM 26048</strain>
    </source>
</reference>